<sequence length="367" mass="42688">MKDRDTIEQRARFDIIRYANCWEDADVLLPALAVREGGDYLSIASAGDNTLSLLHAKPSMVLAVDISATQLACLELRKAAFQSLAYEEVLQFIGVNPSTTRDRTYRLVRGRLSPLSRQFWDANPGIIAKGMIHCGKFERYFRLFRKMVLPMIHGRKVVCDLMQNKSEAQRHAFYRETWNNRRWRALFRIFFSRKIMGYLGRDPEFFTYVEGDVASRLLERAEYALTALATDQNPYLEFILTGNFGKTLPFYLREENFEKIRDHLDRLILFHGNLLEALRAHASLRFDGFNLSDIFEYMNYAEYVSELQKVIDASKPGTRVVYWNMLADRKNPLALKNRLATLEDLAADLFKQDKAFFYKALVIERVL</sequence>
<dbReference type="Pfam" id="PF11899">
    <property type="entry name" value="DUF3419"/>
    <property type="match status" value="1"/>
</dbReference>
<keyword evidence="2" id="KW-1185">Reference proteome</keyword>
<dbReference type="OrthoDB" id="1522784at2"/>
<protein>
    <recommendedName>
        <fullName evidence="3">S-adenosylmethionine-diacylglycerol 3-amino-3-carboxypropyl transferase</fullName>
    </recommendedName>
</protein>
<name>A0A1L3GJL0_SYNAC</name>
<dbReference type="PANTHER" id="PTHR47473">
    <property type="entry name" value="BTA1P"/>
    <property type="match status" value="1"/>
</dbReference>
<evidence type="ECO:0008006" key="3">
    <source>
        <dbReference type="Google" id="ProtNLM"/>
    </source>
</evidence>
<evidence type="ECO:0000313" key="1">
    <source>
        <dbReference type="EMBL" id="APG25868.1"/>
    </source>
</evidence>
<evidence type="ECO:0000313" key="2">
    <source>
        <dbReference type="Proteomes" id="UP000182264"/>
    </source>
</evidence>
<accession>A0A1L3GJL0</accession>
<organism evidence="1 2">
    <name type="scientific">Syntrophotalea acetylenica</name>
    <name type="common">Pelobacter acetylenicus</name>
    <dbReference type="NCBI Taxonomy" id="29542"/>
    <lineage>
        <taxon>Bacteria</taxon>
        <taxon>Pseudomonadati</taxon>
        <taxon>Thermodesulfobacteriota</taxon>
        <taxon>Desulfuromonadia</taxon>
        <taxon>Desulfuromonadales</taxon>
        <taxon>Syntrophotaleaceae</taxon>
        <taxon>Syntrophotalea</taxon>
    </lineage>
</organism>
<dbReference type="KEGG" id="pace:A6070_07260"/>
<gene>
    <name evidence="1" type="ORF">A7E75_13235</name>
</gene>
<dbReference type="Proteomes" id="UP000182264">
    <property type="component" value="Chromosome"/>
</dbReference>
<reference evidence="1 2" key="1">
    <citation type="journal article" date="2017" name="Genome Announc.">
        <title>Complete Genome Sequences of Two Acetylene-Fermenting Pelobacter acetylenicus Strains.</title>
        <authorList>
            <person name="Sutton J.M."/>
            <person name="Baesman S.M."/>
            <person name="Fierst J.L."/>
            <person name="Poret-Peterson A.T."/>
            <person name="Oremland R.S."/>
            <person name="Dunlap D.S."/>
            <person name="Akob D.M."/>
        </authorList>
    </citation>
    <scope>NUCLEOTIDE SEQUENCE [LARGE SCALE GENOMIC DNA]</scope>
    <source>
        <strain evidence="1 2">DSM 3247</strain>
    </source>
</reference>
<dbReference type="InterPro" id="IPR021829">
    <property type="entry name" value="DUF3419"/>
</dbReference>
<dbReference type="EMBL" id="CP015518">
    <property type="protein sequence ID" value="APG25868.1"/>
    <property type="molecule type" value="Genomic_DNA"/>
</dbReference>
<dbReference type="RefSeq" id="WP_072287711.1">
    <property type="nucleotide sequence ID" value="NZ_CP015455.1"/>
</dbReference>
<dbReference type="AlphaFoldDB" id="A0A1L3GJL0"/>
<dbReference type="PANTHER" id="PTHR47473:SF1">
    <property type="entry name" value="METHYLTRANSFERASE DOMAIN-CONTAINING PROTEIN"/>
    <property type="match status" value="1"/>
</dbReference>
<proteinExistence type="predicted"/>
<dbReference type="STRING" id="29542.A6070_07260"/>